<accession>A0A0J6Y1G0</accession>
<name>A0A0J6Y1G0_COCIT</name>
<dbReference type="EMBL" id="DS028103">
    <property type="protein sequence ID" value="KMP02481.1"/>
    <property type="molecule type" value="Genomic_DNA"/>
</dbReference>
<reference evidence="2" key="1">
    <citation type="journal article" date="2010" name="Genome Res.">
        <title>Population genomic sequencing of Coccidioides fungi reveals recent hybridization and transposon control.</title>
        <authorList>
            <person name="Neafsey D.E."/>
            <person name="Barker B.M."/>
            <person name="Sharpton T.J."/>
            <person name="Stajich J.E."/>
            <person name="Park D.J."/>
            <person name="Whiston E."/>
            <person name="Hung C.-Y."/>
            <person name="McMahan C."/>
            <person name="White J."/>
            <person name="Sykes S."/>
            <person name="Heiman D."/>
            <person name="Young S."/>
            <person name="Zeng Q."/>
            <person name="Abouelleil A."/>
            <person name="Aftuck L."/>
            <person name="Bessette D."/>
            <person name="Brown A."/>
            <person name="FitzGerald M."/>
            <person name="Lui A."/>
            <person name="Macdonald J.P."/>
            <person name="Priest M."/>
            <person name="Orbach M.J."/>
            <person name="Galgiani J.N."/>
            <person name="Kirkland T.N."/>
            <person name="Cole G.T."/>
            <person name="Birren B.W."/>
            <person name="Henn M.R."/>
            <person name="Taylor J.W."/>
            <person name="Rounsley S.D."/>
        </authorList>
    </citation>
    <scope>NUCLEOTIDE SEQUENCE [LARGE SCALE GENOMIC DNA]</scope>
    <source>
        <strain evidence="2">RMSCC 2394</strain>
    </source>
</reference>
<evidence type="ECO:0000313" key="2">
    <source>
        <dbReference type="Proteomes" id="UP000054565"/>
    </source>
</evidence>
<proteinExistence type="predicted"/>
<gene>
    <name evidence="1" type="ORF">CIRG_10304</name>
</gene>
<dbReference type="Proteomes" id="UP000054565">
    <property type="component" value="Unassembled WGS sequence"/>
</dbReference>
<dbReference type="AlphaFoldDB" id="A0A0J6Y1G0"/>
<evidence type="ECO:0000313" key="1">
    <source>
        <dbReference type="EMBL" id="KMP02481.1"/>
    </source>
</evidence>
<protein>
    <submittedName>
        <fullName evidence="1">Uncharacterized protein</fullName>
    </submittedName>
</protein>
<organism evidence="1 2">
    <name type="scientific">Coccidioides immitis RMSCC 2394</name>
    <dbReference type="NCBI Taxonomy" id="404692"/>
    <lineage>
        <taxon>Eukaryota</taxon>
        <taxon>Fungi</taxon>
        <taxon>Dikarya</taxon>
        <taxon>Ascomycota</taxon>
        <taxon>Pezizomycotina</taxon>
        <taxon>Eurotiomycetes</taxon>
        <taxon>Eurotiomycetidae</taxon>
        <taxon>Onygenales</taxon>
        <taxon>Onygenaceae</taxon>
        <taxon>Coccidioides</taxon>
    </lineage>
</organism>
<sequence>MPSHPTNLIVMKSVSKQGVSLKMMSGLELFTAELLLEVAGCLDNLHHHELAMTSPQLDRFLLHLHEDNN</sequence>